<organism evidence="1">
    <name type="scientific">Echinostoma caproni</name>
    <dbReference type="NCBI Taxonomy" id="27848"/>
    <lineage>
        <taxon>Eukaryota</taxon>
        <taxon>Metazoa</taxon>
        <taxon>Spiralia</taxon>
        <taxon>Lophotrochozoa</taxon>
        <taxon>Platyhelminthes</taxon>
        <taxon>Trematoda</taxon>
        <taxon>Digenea</taxon>
        <taxon>Plagiorchiida</taxon>
        <taxon>Echinostomata</taxon>
        <taxon>Echinostomatoidea</taxon>
        <taxon>Echinostomatidae</taxon>
        <taxon>Echinostoma</taxon>
    </lineage>
</organism>
<name>A0A183BBN1_9TREM</name>
<evidence type="ECO:0000313" key="1">
    <source>
        <dbReference type="WBParaSite" id="ECPE_0001665901-mRNA-1"/>
    </source>
</evidence>
<protein>
    <submittedName>
        <fullName evidence="1">Acyl-CoA_ox_N domain-containing protein</fullName>
    </submittedName>
</protein>
<dbReference type="WBParaSite" id="ECPE_0001665901-mRNA-1">
    <property type="protein sequence ID" value="ECPE_0001665901-mRNA-1"/>
    <property type="gene ID" value="ECPE_0001665901"/>
</dbReference>
<dbReference type="AlphaFoldDB" id="A0A183BBN1"/>
<proteinExistence type="predicted"/>
<accession>A0A183BBN1</accession>
<sequence length="107" mass="11936">LAARNTVHMERAPSGLVVKRSDADESADSKVAENAIVAAQLESDRLEALEREQCLHTRESLIKADLRGQRATKRLVSDMMMETHGACYDRGFASHLLTRNPLRNFSV</sequence>
<reference evidence="1" key="1">
    <citation type="submission" date="2016-06" db="UniProtKB">
        <authorList>
            <consortium name="WormBaseParasite"/>
        </authorList>
    </citation>
    <scope>IDENTIFICATION</scope>
</reference>